<name>A0A8J5MKT5_HOMAM</name>
<evidence type="ECO:0000256" key="1">
    <source>
        <dbReference type="SAM" id="MobiDB-lite"/>
    </source>
</evidence>
<reference evidence="2" key="1">
    <citation type="journal article" date="2021" name="Sci. Adv.">
        <title>The American lobster genome reveals insights on longevity, neural, and immune adaptations.</title>
        <authorList>
            <person name="Polinski J.M."/>
            <person name="Zimin A.V."/>
            <person name="Clark K.F."/>
            <person name="Kohn A.B."/>
            <person name="Sadowski N."/>
            <person name="Timp W."/>
            <person name="Ptitsyn A."/>
            <person name="Khanna P."/>
            <person name="Romanova D.Y."/>
            <person name="Williams P."/>
            <person name="Greenwood S.J."/>
            <person name="Moroz L.L."/>
            <person name="Walt D.R."/>
            <person name="Bodnar A.G."/>
        </authorList>
    </citation>
    <scope>NUCLEOTIDE SEQUENCE</scope>
    <source>
        <strain evidence="2">GMGI-L3</strain>
    </source>
</reference>
<proteinExistence type="predicted"/>
<comment type="caution">
    <text evidence="2">The sequence shown here is derived from an EMBL/GenBank/DDBJ whole genome shotgun (WGS) entry which is preliminary data.</text>
</comment>
<protein>
    <submittedName>
        <fullName evidence="2">Uncharacterized protein</fullName>
    </submittedName>
</protein>
<dbReference type="Proteomes" id="UP000747542">
    <property type="component" value="Unassembled WGS sequence"/>
</dbReference>
<gene>
    <name evidence="2" type="ORF">Hamer_G024964</name>
</gene>
<evidence type="ECO:0000313" key="3">
    <source>
        <dbReference type="Proteomes" id="UP000747542"/>
    </source>
</evidence>
<dbReference type="AlphaFoldDB" id="A0A8J5MKT5"/>
<dbReference type="EMBL" id="JAHLQT010043558">
    <property type="protein sequence ID" value="KAG7154895.1"/>
    <property type="molecule type" value="Genomic_DNA"/>
</dbReference>
<evidence type="ECO:0000313" key="2">
    <source>
        <dbReference type="EMBL" id="KAG7154895.1"/>
    </source>
</evidence>
<sequence>MNRRPATTSLTTPKERDIKASNYTGAENKVLEALQRGNGTSRFKKIQEEDVNELLVSMADPLTSEKVLEMVEMAKKPEEEEEATDKPQTARQELRIPKLREFIMQVVEALNRDASTYSQLLDQMVMARQQKKTTSFFRPLSSPGASTPRDSDVDDELVELGSAPSEDDLPN</sequence>
<keyword evidence="3" id="KW-1185">Reference proteome</keyword>
<accession>A0A8J5MKT5</accession>
<organism evidence="2 3">
    <name type="scientific">Homarus americanus</name>
    <name type="common">American lobster</name>
    <dbReference type="NCBI Taxonomy" id="6706"/>
    <lineage>
        <taxon>Eukaryota</taxon>
        <taxon>Metazoa</taxon>
        <taxon>Ecdysozoa</taxon>
        <taxon>Arthropoda</taxon>
        <taxon>Crustacea</taxon>
        <taxon>Multicrustacea</taxon>
        <taxon>Malacostraca</taxon>
        <taxon>Eumalacostraca</taxon>
        <taxon>Eucarida</taxon>
        <taxon>Decapoda</taxon>
        <taxon>Pleocyemata</taxon>
        <taxon>Astacidea</taxon>
        <taxon>Nephropoidea</taxon>
        <taxon>Nephropidae</taxon>
        <taxon>Homarus</taxon>
    </lineage>
</organism>
<feature type="region of interest" description="Disordered" evidence="1">
    <location>
        <begin position="133"/>
        <end position="171"/>
    </location>
</feature>